<evidence type="ECO:0000313" key="1">
    <source>
        <dbReference type="EMBL" id="KAH7863651.1"/>
    </source>
</evidence>
<protein>
    <submittedName>
        <fullName evidence="1">Uncharacterized protein</fullName>
    </submittedName>
</protein>
<comment type="caution">
    <text evidence="1">The sequence shown here is derived from an EMBL/GenBank/DDBJ whole genome shotgun (WGS) entry which is preliminary data.</text>
</comment>
<dbReference type="EMBL" id="CM037162">
    <property type="protein sequence ID" value="KAH7863651.1"/>
    <property type="molecule type" value="Genomic_DNA"/>
</dbReference>
<reference evidence="1 2" key="1">
    <citation type="journal article" date="2021" name="Hortic Res">
        <title>High-quality reference genome and annotation aids understanding of berry development for evergreen blueberry (Vaccinium darrowii).</title>
        <authorList>
            <person name="Yu J."/>
            <person name="Hulse-Kemp A.M."/>
            <person name="Babiker E."/>
            <person name="Staton M."/>
        </authorList>
    </citation>
    <scope>NUCLEOTIDE SEQUENCE [LARGE SCALE GENOMIC DNA]</scope>
    <source>
        <strain evidence="2">cv. NJ 8807/NJ 8810</strain>
        <tissue evidence="1">Young leaf</tissue>
    </source>
</reference>
<name>A0ACB7ZD17_9ERIC</name>
<keyword evidence="2" id="KW-1185">Reference proteome</keyword>
<dbReference type="Proteomes" id="UP000828048">
    <property type="component" value="Chromosome 12"/>
</dbReference>
<evidence type="ECO:0000313" key="2">
    <source>
        <dbReference type="Proteomes" id="UP000828048"/>
    </source>
</evidence>
<sequence length="176" mass="18739">MATTSRALEVTIISGEGLRVDRRRPVKKNAFVVVRTNSQNSRSTKADFDGGSFPVWNEKLVVDMPAHTRFLTVEVRCKVNSGVKVVGTAKIPASDFVGGYFPPNYLHFLSYRLRDSGGERNGIINLSVRVKGTENVIGAATCAAAAASSSRPWVGGSTVVGKVSGGIVTGVPVWMA</sequence>
<organism evidence="1 2">
    <name type="scientific">Vaccinium darrowii</name>
    <dbReference type="NCBI Taxonomy" id="229202"/>
    <lineage>
        <taxon>Eukaryota</taxon>
        <taxon>Viridiplantae</taxon>
        <taxon>Streptophyta</taxon>
        <taxon>Embryophyta</taxon>
        <taxon>Tracheophyta</taxon>
        <taxon>Spermatophyta</taxon>
        <taxon>Magnoliopsida</taxon>
        <taxon>eudicotyledons</taxon>
        <taxon>Gunneridae</taxon>
        <taxon>Pentapetalae</taxon>
        <taxon>asterids</taxon>
        <taxon>Ericales</taxon>
        <taxon>Ericaceae</taxon>
        <taxon>Vaccinioideae</taxon>
        <taxon>Vaccinieae</taxon>
        <taxon>Vaccinium</taxon>
    </lineage>
</organism>
<accession>A0ACB7ZD17</accession>
<gene>
    <name evidence="1" type="ORF">Vadar_020310</name>
</gene>
<proteinExistence type="predicted"/>